<dbReference type="OrthoDB" id="654744at2"/>
<accession>A0A1G8XSW4</accession>
<gene>
    <name evidence="1" type="ORF">SAMN04487935_2051</name>
</gene>
<reference evidence="1 2" key="1">
    <citation type="submission" date="2016-10" db="EMBL/GenBank/DDBJ databases">
        <authorList>
            <person name="de Groot N.N."/>
        </authorList>
    </citation>
    <scope>NUCLEOTIDE SEQUENCE [LARGE SCALE GENOMIC DNA]</scope>
    <source>
        <strain evidence="1 2">CGMCC 1.10076</strain>
    </source>
</reference>
<protein>
    <submittedName>
        <fullName evidence="1">Uncharacterized protein</fullName>
    </submittedName>
</protein>
<keyword evidence="2" id="KW-1185">Reference proteome</keyword>
<evidence type="ECO:0000313" key="1">
    <source>
        <dbReference type="EMBL" id="SDJ93618.1"/>
    </source>
</evidence>
<dbReference type="Proteomes" id="UP000199580">
    <property type="component" value="Unassembled WGS sequence"/>
</dbReference>
<organism evidence="1 2">
    <name type="scientific">Flavobacterium noncentrifugens</name>
    <dbReference type="NCBI Taxonomy" id="1128970"/>
    <lineage>
        <taxon>Bacteria</taxon>
        <taxon>Pseudomonadati</taxon>
        <taxon>Bacteroidota</taxon>
        <taxon>Flavobacteriia</taxon>
        <taxon>Flavobacteriales</taxon>
        <taxon>Flavobacteriaceae</taxon>
        <taxon>Flavobacterium</taxon>
    </lineage>
</organism>
<dbReference type="STRING" id="1128970.SAMN04487935_2051"/>
<name>A0A1G8XSW4_9FLAO</name>
<proteinExistence type="predicted"/>
<sequence length="361" mass="41457">MNVGFFRKIAVCAIAGLNGLFGIHETFRLLLKAYDSVVSEVSFSVLFAALIFIPVWQIAEKKGKWNTLKILDFWKASLCYFVAIDLCMFASRKIFHLQFYAPEGLTDKVASSLSGEQLTIVYFSHSYAFGLIIAVMQICGSLLLLFRRTRLLGAFVLFPVVANIILIDIFYDVETGALIQAIVIGLALLYLFFMEWKNIFEFFFSRNRQAKVSGFVRFGLALLRFSTVAIPMVICFILYDYPNRHPEISGRYEVSKLNINHREIDLKSCSDSMLTKVYFDDNHDVVFERNSLKRWRVGHFSYNKQNRSMKVIWRYPKGFHDTLWATLSAKDKQRNLTLSGIMGRDTLVAVLVQKQAEAKSE</sequence>
<dbReference type="EMBL" id="FNEZ01000003">
    <property type="protein sequence ID" value="SDJ93618.1"/>
    <property type="molecule type" value="Genomic_DNA"/>
</dbReference>
<dbReference type="AlphaFoldDB" id="A0A1G8XSW4"/>
<dbReference type="RefSeq" id="WP_091394860.1">
    <property type="nucleotide sequence ID" value="NZ_BKAI01000011.1"/>
</dbReference>
<evidence type="ECO:0000313" key="2">
    <source>
        <dbReference type="Proteomes" id="UP000199580"/>
    </source>
</evidence>